<reference evidence="1" key="1">
    <citation type="submission" date="2020-08" db="EMBL/GenBank/DDBJ databases">
        <title>Multicomponent nature underlies the extraordinary mechanical properties of spider dragline silk.</title>
        <authorList>
            <person name="Kono N."/>
            <person name="Nakamura H."/>
            <person name="Mori M."/>
            <person name="Yoshida Y."/>
            <person name="Ohtoshi R."/>
            <person name="Malay A.D."/>
            <person name="Moran D.A.P."/>
            <person name="Tomita M."/>
            <person name="Numata K."/>
            <person name="Arakawa K."/>
        </authorList>
    </citation>
    <scope>NUCLEOTIDE SEQUENCE</scope>
</reference>
<gene>
    <name evidence="1" type="ORF">TNIN_65091</name>
</gene>
<organism evidence="1 2">
    <name type="scientific">Trichonephila inaurata madagascariensis</name>
    <dbReference type="NCBI Taxonomy" id="2747483"/>
    <lineage>
        <taxon>Eukaryota</taxon>
        <taxon>Metazoa</taxon>
        <taxon>Ecdysozoa</taxon>
        <taxon>Arthropoda</taxon>
        <taxon>Chelicerata</taxon>
        <taxon>Arachnida</taxon>
        <taxon>Araneae</taxon>
        <taxon>Araneomorphae</taxon>
        <taxon>Entelegynae</taxon>
        <taxon>Araneoidea</taxon>
        <taxon>Nephilidae</taxon>
        <taxon>Trichonephila</taxon>
        <taxon>Trichonephila inaurata</taxon>
    </lineage>
</organism>
<evidence type="ECO:0000313" key="1">
    <source>
        <dbReference type="EMBL" id="GFY70661.1"/>
    </source>
</evidence>
<proteinExistence type="predicted"/>
<dbReference type="AlphaFoldDB" id="A0A8X6YD34"/>
<evidence type="ECO:0000313" key="2">
    <source>
        <dbReference type="Proteomes" id="UP000886998"/>
    </source>
</evidence>
<keyword evidence="2" id="KW-1185">Reference proteome</keyword>
<comment type="caution">
    <text evidence="1">The sequence shown here is derived from an EMBL/GenBank/DDBJ whole genome shotgun (WGS) entry which is preliminary data.</text>
</comment>
<name>A0A8X6YD34_9ARAC</name>
<dbReference type="Proteomes" id="UP000886998">
    <property type="component" value="Unassembled WGS sequence"/>
</dbReference>
<sequence length="84" mass="9778">MFPPASSSEFGGVSHHPFGLAYDHPIDGHFPVSVPHLHGHYLFEEFSWLDANWEVQQQFLSYDHNQSYYTSKLLSFKIIMRIPL</sequence>
<accession>A0A8X6YD34</accession>
<dbReference type="EMBL" id="BMAV01018364">
    <property type="protein sequence ID" value="GFY70661.1"/>
    <property type="molecule type" value="Genomic_DNA"/>
</dbReference>
<protein>
    <submittedName>
        <fullName evidence="1">Uncharacterized protein</fullName>
    </submittedName>
</protein>